<feature type="compositionally biased region" description="Low complexity" evidence="2">
    <location>
        <begin position="875"/>
        <end position="885"/>
    </location>
</feature>
<dbReference type="EMBL" id="GL376596">
    <property type="status" value="NOT_ANNOTATED_CDS"/>
    <property type="molecule type" value="Genomic_DNA"/>
</dbReference>
<feature type="coiled-coil region" evidence="1">
    <location>
        <begin position="626"/>
        <end position="852"/>
    </location>
</feature>
<feature type="region of interest" description="Disordered" evidence="2">
    <location>
        <begin position="943"/>
        <end position="1024"/>
    </location>
</feature>
<name>K3WZT4_GLOUD</name>
<dbReference type="Proteomes" id="UP000019132">
    <property type="component" value="Unassembled WGS sequence"/>
</dbReference>
<feature type="coiled-coil region" evidence="1">
    <location>
        <begin position="481"/>
        <end position="529"/>
    </location>
</feature>
<feature type="coiled-coil region" evidence="1">
    <location>
        <begin position="46"/>
        <end position="73"/>
    </location>
</feature>
<feature type="region of interest" description="Disordered" evidence="2">
    <location>
        <begin position="591"/>
        <end position="626"/>
    </location>
</feature>
<dbReference type="GO" id="GO:0005876">
    <property type="term" value="C:spindle microtubule"/>
    <property type="evidence" value="ECO:0007669"/>
    <property type="project" value="TreeGrafter"/>
</dbReference>
<feature type="compositionally biased region" description="Polar residues" evidence="2">
    <location>
        <begin position="961"/>
        <end position="972"/>
    </location>
</feature>
<dbReference type="VEuPathDB" id="FungiDB:PYU1_G010461"/>
<dbReference type="GO" id="GO:0034451">
    <property type="term" value="C:centriolar satellite"/>
    <property type="evidence" value="ECO:0007669"/>
    <property type="project" value="TreeGrafter"/>
</dbReference>
<reference evidence="4" key="1">
    <citation type="journal article" date="2010" name="Genome Biol.">
        <title>Genome sequence of the necrotrophic plant pathogen Pythium ultimum reveals original pathogenicity mechanisms and effector repertoire.</title>
        <authorList>
            <person name="Levesque C.A."/>
            <person name="Brouwer H."/>
            <person name="Cano L."/>
            <person name="Hamilton J.P."/>
            <person name="Holt C."/>
            <person name="Huitema E."/>
            <person name="Raffaele S."/>
            <person name="Robideau G.P."/>
            <person name="Thines M."/>
            <person name="Win J."/>
            <person name="Zerillo M.M."/>
            <person name="Beakes G.W."/>
            <person name="Boore J.L."/>
            <person name="Busam D."/>
            <person name="Dumas B."/>
            <person name="Ferriera S."/>
            <person name="Fuerstenberg S.I."/>
            <person name="Gachon C.M."/>
            <person name="Gaulin E."/>
            <person name="Govers F."/>
            <person name="Grenville-Briggs L."/>
            <person name="Horner N."/>
            <person name="Hostetler J."/>
            <person name="Jiang R.H."/>
            <person name="Johnson J."/>
            <person name="Krajaejun T."/>
            <person name="Lin H."/>
            <person name="Meijer H.J."/>
            <person name="Moore B."/>
            <person name="Morris P."/>
            <person name="Phuntmart V."/>
            <person name="Puiu D."/>
            <person name="Shetty J."/>
            <person name="Stajich J.E."/>
            <person name="Tripathy S."/>
            <person name="Wawra S."/>
            <person name="van West P."/>
            <person name="Whitty B.R."/>
            <person name="Coutinho P.M."/>
            <person name="Henrissat B."/>
            <person name="Martin F."/>
            <person name="Thomas P.D."/>
            <person name="Tyler B.M."/>
            <person name="De Vries R.P."/>
            <person name="Kamoun S."/>
            <person name="Yandell M."/>
            <person name="Tisserat N."/>
            <person name="Buell C.R."/>
        </authorList>
    </citation>
    <scope>NUCLEOTIDE SEQUENCE</scope>
    <source>
        <strain evidence="4">DAOM:BR144</strain>
    </source>
</reference>
<dbReference type="InterPro" id="IPR042481">
    <property type="entry name" value="CCDC57"/>
</dbReference>
<proteinExistence type="predicted"/>
<reference evidence="4" key="2">
    <citation type="submission" date="2010-04" db="EMBL/GenBank/DDBJ databases">
        <authorList>
            <person name="Buell R."/>
            <person name="Hamilton J."/>
            <person name="Hostetler J."/>
        </authorList>
    </citation>
    <scope>NUCLEOTIDE SEQUENCE [LARGE SCALE GENOMIC DNA]</scope>
    <source>
        <strain evidence="4">DAOM:BR144</strain>
    </source>
</reference>
<reference evidence="3" key="3">
    <citation type="submission" date="2015-02" db="UniProtKB">
        <authorList>
            <consortium name="EnsemblProtists"/>
        </authorList>
    </citation>
    <scope>IDENTIFICATION</scope>
    <source>
        <strain evidence="3">DAOM BR144</strain>
    </source>
</reference>
<evidence type="ECO:0000313" key="3">
    <source>
        <dbReference type="EnsemblProtists" id="PYU1_T010483"/>
    </source>
</evidence>
<evidence type="ECO:0000313" key="4">
    <source>
        <dbReference type="Proteomes" id="UP000019132"/>
    </source>
</evidence>
<sequence length="1059" mass="121480">MDGLLDERLLSGASPAGVSARLAPGSIRSLILEKEKELHDINEYRIRTLEALLRDKESAANGYKQKFTKLQEDFKYNLKLLEGRDEELALYDTNFANIKSVLRDREAEISEAKAQIADLHVDLKQEQTRCQDQEIYFQQKLKDARAQMEGARWQFDDELRRQKDEMEQIKRKMDRRMREQEEDLEAQRREISVTFDEMMRQRESEFKQMLDQVQSKNRDLELKLKATQRDSDANKDRLDETKIKMENMQQLLQENEKELKAMEWQLSDVRSAKDAKINELEDEIAKLQDVKQALLDEYEGKMAELLQSLHSVEKAFVQQKKQYDEELQHRMRRKDEEFQAHTLRLEEKIASLTTKLREQEERYEQVQAELKQTKWDGDDKLLEKDRDVERLKSEMQDIEDQKQAIATDFKQQLWNSERENLTLQEKLKDLQLQIQMHKEKEKVHRQELLDSMEKQEDLKREVVTLNLRWENKWQDQEQEMKGRSELRIRELQQMKERLLTEKQATEERLVHAENELQRLRSEIYSLKSNARIAESFDSQYYGAKKPSMQDQRGSLDGLTPLERANLHGSVNRMSAAASPLWSEDNGELSPITGMSPLLTETPSKSDIGDRRRSVGADTVSEKGSSQEALQLENAKLRDLIRQMKEALAEQASDTLRTASSDDTGSTTLLADLKESQKRCVLLEAKLLQLEALQKPENDTNLITAISEVSAQLALCKAELQDANRMIEAKNAKIEELEASIAQFSNEKSPTGLSSDRVIVDAQLSDLNRKLASADADIQRLVKERSQLMELSNQLRADLRRLKEGGGSDNLQPKDFAGKKDYENLVAELSRSLEEARLHNKTLKKELRRMVKLQVLNNGEAGTQANEDGMPRRNPSTTSSAATETTLDGETRRRSSTLSMMKTLDDEMGARSKRSSLAESIDSPGGDNGQFDVELLSLVRKRVPNGAEKRSSGRNSLSSISTTQQLRSKSASRPKSIPEKDDEDDSDVEDGQGDNANPSHRNRRTTGASSQHTDTTEVPKSTLSSLFHRDRLDSLTSLEDANTTTAKVSDARLRLQQDIL</sequence>
<feature type="coiled-coil region" evidence="1">
    <location>
        <begin position="102"/>
        <end position="315"/>
    </location>
</feature>
<dbReference type="OMA" id="RNLKHKF"/>
<dbReference type="HOGENOM" id="CLU_003984_0_0_1"/>
<accession>K3WZT4</accession>
<dbReference type="AlphaFoldDB" id="K3WZT4"/>
<dbReference type="STRING" id="431595.K3WZT4"/>
<organism evidence="3 4">
    <name type="scientific">Globisporangium ultimum (strain ATCC 200006 / CBS 805.95 / DAOM BR144)</name>
    <name type="common">Pythium ultimum</name>
    <dbReference type="NCBI Taxonomy" id="431595"/>
    <lineage>
        <taxon>Eukaryota</taxon>
        <taxon>Sar</taxon>
        <taxon>Stramenopiles</taxon>
        <taxon>Oomycota</taxon>
        <taxon>Peronosporomycetes</taxon>
        <taxon>Pythiales</taxon>
        <taxon>Pythiaceae</taxon>
        <taxon>Globisporangium</taxon>
    </lineage>
</organism>
<dbReference type="PANTHER" id="PTHR46725">
    <property type="entry name" value="COILED-COIL DOMAIN-CONTAINING PROTEIN 57"/>
    <property type="match status" value="1"/>
</dbReference>
<feature type="coiled-coil region" evidence="1">
    <location>
        <begin position="342"/>
        <end position="447"/>
    </location>
</feature>
<dbReference type="GO" id="GO:0007020">
    <property type="term" value="P:microtubule nucleation"/>
    <property type="evidence" value="ECO:0007669"/>
    <property type="project" value="TreeGrafter"/>
</dbReference>
<feature type="region of interest" description="Disordered" evidence="2">
    <location>
        <begin position="857"/>
        <end position="928"/>
    </location>
</feature>
<dbReference type="GO" id="GO:0045931">
    <property type="term" value="P:positive regulation of mitotic cell cycle"/>
    <property type="evidence" value="ECO:0007669"/>
    <property type="project" value="TreeGrafter"/>
</dbReference>
<dbReference type="PANTHER" id="PTHR46725:SF1">
    <property type="entry name" value="COILED-COIL DOMAIN-CONTAINING PROTEIN 57"/>
    <property type="match status" value="1"/>
</dbReference>
<feature type="compositionally biased region" description="Acidic residues" evidence="2">
    <location>
        <begin position="979"/>
        <end position="991"/>
    </location>
</feature>
<dbReference type="EnsemblProtists" id="PYU1_T010483">
    <property type="protein sequence ID" value="PYU1_T010483"/>
    <property type="gene ID" value="PYU1_G010461"/>
</dbReference>
<dbReference type="InParanoid" id="K3WZT4"/>
<dbReference type="GO" id="GO:0060271">
    <property type="term" value="P:cilium assembly"/>
    <property type="evidence" value="ECO:0007669"/>
    <property type="project" value="TreeGrafter"/>
</dbReference>
<keyword evidence="1" id="KW-0175">Coiled coil</keyword>
<protein>
    <submittedName>
        <fullName evidence="3">Uncharacterized protein</fullName>
    </submittedName>
</protein>
<keyword evidence="4" id="KW-1185">Reference proteome</keyword>
<feature type="compositionally biased region" description="Polar residues" evidence="2">
    <location>
        <begin position="994"/>
        <end position="1024"/>
    </location>
</feature>
<evidence type="ECO:0000256" key="2">
    <source>
        <dbReference type="SAM" id="MobiDB-lite"/>
    </source>
</evidence>
<evidence type="ECO:0000256" key="1">
    <source>
        <dbReference type="SAM" id="Coils"/>
    </source>
</evidence>
<dbReference type="eggNOG" id="ENOG502QSW3">
    <property type="taxonomic scope" value="Eukaryota"/>
</dbReference>